<keyword evidence="3" id="KW-1185">Reference proteome</keyword>
<dbReference type="Proteomes" id="UP000237438">
    <property type="component" value="Unassembled WGS sequence"/>
</dbReference>
<protein>
    <submittedName>
        <fullName evidence="2">Uncharacterized protein</fullName>
    </submittedName>
</protein>
<name>A0A2S4PZQ6_9PEZI</name>
<feature type="compositionally biased region" description="Polar residues" evidence="1">
    <location>
        <begin position="80"/>
        <end position="90"/>
    </location>
</feature>
<dbReference type="EMBL" id="PEDP01000115">
    <property type="protein sequence ID" value="POS87512.1"/>
    <property type="molecule type" value="Genomic_DNA"/>
</dbReference>
<evidence type="ECO:0000256" key="1">
    <source>
        <dbReference type="SAM" id="MobiDB-lite"/>
    </source>
</evidence>
<reference evidence="2 3" key="1">
    <citation type="submission" date="2017-10" db="EMBL/GenBank/DDBJ databases">
        <title>Development of genomic resources for the powdery mildew, Erysiphe pulchra.</title>
        <authorList>
            <person name="Wadl P.A."/>
            <person name="Mack B.M."/>
            <person name="Moore G."/>
            <person name="Beltz S.B."/>
        </authorList>
    </citation>
    <scope>NUCLEOTIDE SEQUENCE [LARGE SCALE GENOMIC DNA]</scope>
    <source>
        <strain evidence="2">Cflorida</strain>
    </source>
</reference>
<organism evidence="2 3">
    <name type="scientific">Erysiphe pulchra</name>
    <dbReference type="NCBI Taxonomy" id="225359"/>
    <lineage>
        <taxon>Eukaryota</taxon>
        <taxon>Fungi</taxon>
        <taxon>Dikarya</taxon>
        <taxon>Ascomycota</taxon>
        <taxon>Pezizomycotina</taxon>
        <taxon>Leotiomycetes</taxon>
        <taxon>Erysiphales</taxon>
        <taxon>Erysiphaceae</taxon>
        <taxon>Erysiphe</taxon>
    </lineage>
</organism>
<comment type="caution">
    <text evidence="2">The sequence shown here is derived from an EMBL/GenBank/DDBJ whole genome shotgun (WGS) entry which is preliminary data.</text>
</comment>
<evidence type="ECO:0000313" key="3">
    <source>
        <dbReference type="Proteomes" id="UP000237438"/>
    </source>
</evidence>
<proteinExistence type="predicted"/>
<gene>
    <name evidence="2" type="ORF">EPUL_002115</name>
</gene>
<accession>A0A2S4PZQ6</accession>
<sequence length="96" mass="11232">MQGDHYTIFYKNNGNHSEDNIDLDEIDELAQNQTPNFLQHNNSYRRIEKPRSTKLAENQVLHNNIDDDDGELTLPITMNDEPNTFKQANSRSDREK</sequence>
<feature type="region of interest" description="Disordered" evidence="1">
    <location>
        <begin position="74"/>
        <end position="96"/>
    </location>
</feature>
<dbReference type="AlphaFoldDB" id="A0A2S4PZQ6"/>
<evidence type="ECO:0000313" key="2">
    <source>
        <dbReference type="EMBL" id="POS87512.1"/>
    </source>
</evidence>